<feature type="signal peptide" evidence="3">
    <location>
        <begin position="1"/>
        <end position="29"/>
    </location>
</feature>
<keyword evidence="5" id="KW-1185">Reference proteome</keyword>
<keyword evidence="2" id="KW-0812">Transmembrane</keyword>
<dbReference type="Proteomes" id="UP001211907">
    <property type="component" value="Unassembled WGS sequence"/>
</dbReference>
<evidence type="ECO:0000313" key="5">
    <source>
        <dbReference type="Proteomes" id="UP001211907"/>
    </source>
</evidence>
<organism evidence="4 5">
    <name type="scientific">Physocladia obscura</name>
    <dbReference type="NCBI Taxonomy" id="109957"/>
    <lineage>
        <taxon>Eukaryota</taxon>
        <taxon>Fungi</taxon>
        <taxon>Fungi incertae sedis</taxon>
        <taxon>Chytridiomycota</taxon>
        <taxon>Chytridiomycota incertae sedis</taxon>
        <taxon>Chytridiomycetes</taxon>
        <taxon>Chytridiales</taxon>
        <taxon>Chytriomycetaceae</taxon>
        <taxon>Physocladia</taxon>
    </lineage>
</organism>
<feature type="compositionally biased region" description="Low complexity" evidence="1">
    <location>
        <begin position="42"/>
        <end position="60"/>
    </location>
</feature>
<accession>A0AAD5STA9</accession>
<dbReference type="EMBL" id="JADGJH010002114">
    <property type="protein sequence ID" value="KAJ3103300.1"/>
    <property type="molecule type" value="Genomic_DNA"/>
</dbReference>
<comment type="caution">
    <text evidence="4">The sequence shown here is derived from an EMBL/GenBank/DDBJ whole genome shotgun (WGS) entry which is preliminary data.</text>
</comment>
<feature type="chain" id="PRO_5042240501" evidence="3">
    <location>
        <begin position="30"/>
        <end position="145"/>
    </location>
</feature>
<keyword evidence="2" id="KW-1133">Transmembrane helix</keyword>
<evidence type="ECO:0000256" key="2">
    <source>
        <dbReference type="SAM" id="Phobius"/>
    </source>
</evidence>
<protein>
    <submittedName>
        <fullName evidence="4">Uncharacterized protein</fullName>
    </submittedName>
</protein>
<evidence type="ECO:0000256" key="1">
    <source>
        <dbReference type="SAM" id="MobiDB-lite"/>
    </source>
</evidence>
<dbReference type="AlphaFoldDB" id="A0AAD5STA9"/>
<feature type="transmembrane region" description="Helical" evidence="2">
    <location>
        <begin position="70"/>
        <end position="97"/>
    </location>
</feature>
<gene>
    <name evidence="4" type="ORF">HK100_004233</name>
</gene>
<evidence type="ECO:0000256" key="3">
    <source>
        <dbReference type="SAM" id="SignalP"/>
    </source>
</evidence>
<keyword evidence="2" id="KW-0472">Membrane</keyword>
<name>A0AAD5STA9_9FUNG</name>
<evidence type="ECO:0000313" key="4">
    <source>
        <dbReference type="EMBL" id="KAJ3103300.1"/>
    </source>
</evidence>
<proteinExistence type="predicted"/>
<feature type="region of interest" description="Disordered" evidence="1">
    <location>
        <begin position="32"/>
        <end position="60"/>
    </location>
</feature>
<reference evidence="4" key="1">
    <citation type="submission" date="2020-05" db="EMBL/GenBank/DDBJ databases">
        <title>Phylogenomic resolution of chytrid fungi.</title>
        <authorList>
            <person name="Stajich J.E."/>
            <person name="Amses K."/>
            <person name="Simmons R."/>
            <person name="Seto K."/>
            <person name="Myers J."/>
            <person name="Bonds A."/>
            <person name="Quandt C.A."/>
            <person name="Barry K."/>
            <person name="Liu P."/>
            <person name="Grigoriev I."/>
            <person name="Longcore J.E."/>
            <person name="James T.Y."/>
        </authorList>
    </citation>
    <scope>NUCLEOTIDE SEQUENCE</scope>
    <source>
        <strain evidence="4">JEL0513</strain>
    </source>
</reference>
<keyword evidence="3" id="KW-0732">Signal</keyword>
<sequence length="145" mass="15168">MWAWGRTRTWTAVWWVALLLLVMGGETSGAPVGQLPRRDSELQASPSQTPQLQLQPTTASGDLGSAVPSAAASAGAIAGIGIAAAFVGFAAVGSIVVRRRTALKSAPKNFTFVPPPMFINPENEVCVFGSVVEALYLDVTSDLAR</sequence>